<dbReference type="EMBL" id="BAAAQN010000010">
    <property type="protein sequence ID" value="GAA2024969.1"/>
    <property type="molecule type" value="Genomic_DNA"/>
</dbReference>
<gene>
    <name evidence="1" type="ORF">GCM10009839_23680</name>
</gene>
<protein>
    <submittedName>
        <fullName evidence="1">Uncharacterized protein</fullName>
    </submittedName>
</protein>
<accession>A0ABP5FEC8</accession>
<evidence type="ECO:0000313" key="2">
    <source>
        <dbReference type="Proteomes" id="UP001500751"/>
    </source>
</evidence>
<dbReference type="Proteomes" id="UP001500751">
    <property type="component" value="Unassembled WGS sequence"/>
</dbReference>
<evidence type="ECO:0000313" key="1">
    <source>
        <dbReference type="EMBL" id="GAA2024969.1"/>
    </source>
</evidence>
<name>A0ABP5FEC8_9ACTN</name>
<sequence>MTSIDFSIAARFADGTVEAKLTRTGIATPTLEPLFGDTEEIEGSVTVPVDWLGVVVGAAGVLGFAAAAIGPPVVADAVVGADAVVLVVADAVVGAVVGVEAVVGAEAVADADAVVGAADDVVVVTEDAAVEVSTADEVGPGAAALLTAVLAHPVSSINDPATAAPASLFPTAVPPLKRPTTVFSPLTTPGPRLWLLRRSEFSRGDGRGSLDVATA</sequence>
<keyword evidence="2" id="KW-1185">Reference proteome</keyword>
<comment type="caution">
    <text evidence="1">The sequence shown here is derived from an EMBL/GenBank/DDBJ whole genome shotgun (WGS) entry which is preliminary data.</text>
</comment>
<proteinExistence type="predicted"/>
<reference evidence="2" key="1">
    <citation type="journal article" date="2019" name="Int. J. Syst. Evol. Microbiol.">
        <title>The Global Catalogue of Microorganisms (GCM) 10K type strain sequencing project: providing services to taxonomists for standard genome sequencing and annotation.</title>
        <authorList>
            <consortium name="The Broad Institute Genomics Platform"/>
            <consortium name="The Broad Institute Genome Sequencing Center for Infectious Disease"/>
            <person name="Wu L."/>
            <person name="Ma J."/>
        </authorList>
    </citation>
    <scope>NUCLEOTIDE SEQUENCE [LARGE SCALE GENOMIC DNA]</scope>
    <source>
        <strain evidence="2">JCM 16014</strain>
    </source>
</reference>
<organism evidence="1 2">
    <name type="scientific">Catenulispora yoronensis</name>
    <dbReference type="NCBI Taxonomy" id="450799"/>
    <lineage>
        <taxon>Bacteria</taxon>
        <taxon>Bacillati</taxon>
        <taxon>Actinomycetota</taxon>
        <taxon>Actinomycetes</taxon>
        <taxon>Catenulisporales</taxon>
        <taxon>Catenulisporaceae</taxon>
        <taxon>Catenulispora</taxon>
    </lineage>
</organism>